<organism evidence="1 2">
    <name type="scientific">Racocetra persica</name>
    <dbReference type="NCBI Taxonomy" id="160502"/>
    <lineage>
        <taxon>Eukaryota</taxon>
        <taxon>Fungi</taxon>
        <taxon>Fungi incertae sedis</taxon>
        <taxon>Mucoromycota</taxon>
        <taxon>Glomeromycotina</taxon>
        <taxon>Glomeromycetes</taxon>
        <taxon>Diversisporales</taxon>
        <taxon>Gigasporaceae</taxon>
        <taxon>Racocetra</taxon>
    </lineage>
</organism>
<feature type="non-terminal residue" evidence="1">
    <location>
        <position position="85"/>
    </location>
</feature>
<accession>A0ACA9R0Q3</accession>
<evidence type="ECO:0000313" key="2">
    <source>
        <dbReference type="Proteomes" id="UP000789920"/>
    </source>
</evidence>
<reference evidence="1" key="1">
    <citation type="submission" date="2021-06" db="EMBL/GenBank/DDBJ databases">
        <authorList>
            <person name="Kallberg Y."/>
            <person name="Tangrot J."/>
            <person name="Rosling A."/>
        </authorList>
    </citation>
    <scope>NUCLEOTIDE SEQUENCE</scope>
    <source>
        <strain evidence="1">MA461A</strain>
    </source>
</reference>
<keyword evidence="2" id="KW-1185">Reference proteome</keyword>
<sequence>MSQIRSNILWFCQIKNAKKYDNQICRLYVATSILDNKNIKQELIITDLDYQVSDNSNIEEKITTRSHNQKNQNFKENKDIVEEKQ</sequence>
<gene>
    <name evidence="1" type="ORF">RPERSI_LOCUS16486</name>
</gene>
<protein>
    <submittedName>
        <fullName evidence="1">33498_t:CDS:1</fullName>
    </submittedName>
</protein>
<dbReference type="EMBL" id="CAJVQC010040863">
    <property type="protein sequence ID" value="CAG8771684.1"/>
    <property type="molecule type" value="Genomic_DNA"/>
</dbReference>
<name>A0ACA9R0Q3_9GLOM</name>
<dbReference type="Proteomes" id="UP000789920">
    <property type="component" value="Unassembled WGS sequence"/>
</dbReference>
<proteinExistence type="predicted"/>
<comment type="caution">
    <text evidence="1">The sequence shown here is derived from an EMBL/GenBank/DDBJ whole genome shotgun (WGS) entry which is preliminary data.</text>
</comment>
<evidence type="ECO:0000313" key="1">
    <source>
        <dbReference type="EMBL" id="CAG8771684.1"/>
    </source>
</evidence>